<sequence>ALALLVVGGLAWVSGPGSGAFPLLILVGVVTMVPTASRSTRPLRFLARTIGRHSLVATVAVRDIAEYTEVVRGLRGLPGVAAAETWIHAAVWTERYDWSLERLVGRRGARPREDEGP</sequence>
<evidence type="ECO:0000313" key="3">
    <source>
        <dbReference type="Proteomes" id="UP001139502"/>
    </source>
</evidence>
<dbReference type="InterPro" id="IPR011008">
    <property type="entry name" value="Dimeric_a/b-barrel"/>
</dbReference>
<evidence type="ECO:0000313" key="2">
    <source>
        <dbReference type="EMBL" id="MCP3426055.1"/>
    </source>
</evidence>
<dbReference type="AlphaFoldDB" id="A0A9X2KII4"/>
<name>A0A9X2KII4_9MICC</name>
<reference evidence="2" key="1">
    <citation type="submission" date="2022-06" db="EMBL/GenBank/DDBJ databases">
        <title>Rothia sp. isolated from sandalwood seedling.</title>
        <authorList>
            <person name="Tuikhar N."/>
            <person name="Kirdat K."/>
            <person name="Thorat V."/>
            <person name="Swetha P."/>
            <person name="Padma S."/>
            <person name="Sundararaj R."/>
            <person name="Yadav A."/>
        </authorList>
    </citation>
    <scope>NUCLEOTIDE SEQUENCE</scope>
    <source>
        <strain evidence="2">AR01</strain>
    </source>
</reference>
<dbReference type="Proteomes" id="UP001139502">
    <property type="component" value="Unassembled WGS sequence"/>
</dbReference>
<accession>A0A9X2KII4</accession>
<feature type="domain" description="Transcription regulator AsnC/Lrp ligand binding" evidence="1">
    <location>
        <begin position="46"/>
        <end position="87"/>
    </location>
</feature>
<feature type="non-terminal residue" evidence="2">
    <location>
        <position position="1"/>
    </location>
</feature>
<protein>
    <recommendedName>
        <fullName evidence="1">Transcription regulator AsnC/Lrp ligand binding domain-containing protein</fullName>
    </recommendedName>
</protein>
<comment type="caution">
    <text evidence="2">The sequence shown here is derived from an EMBL/GenBank/DDBJ whole genome shotgun (WGS) entry which is preliminary data.</text>
</comment>
<dbReference type="SUPFAM" id="SSF54909">
    <property type="entry name" value="Dimeric alpha+beta barrel"/>
    <property type="match status" value="1"/>
</dbReference>
<dbReference type="InterPro" id="IPR019887">
    <property type="entry name" value="Tscrpt_reg_AsnC/Lrp_C"/>
</dbReference>
<dbReference type="Pfam" id="PF01037">
    <property type="entry name" value="AsnC_trans_reg"/>
    <property type="match status" value="1"/>
</dbReference>
<organism evidence="2 3">
    <name type="scientific">Rothia santali</name>
    <dbReference type="NCBI Taxonomy" id="2949643"/>
    <lineage>
        <taxon>Bacteria</taxon>
        <taxon>Bacillati</taxon>
        <taxon>Actinomycetota</taxon>
        <taxon>Actinomycetes</taxon>
        <taxon>Micrococcales</taxon>
        <taxon>Micrococcaceae</taxon>
        <taxon>Rothia</taxon>
    </lineage>
</organism>
<keyword evidence="3" id="KW-1185">Reference proteome</keyword>
<dbReference type="EMBL" id="JANAFB010000018">
    <property type="protein sequence ID" value="MCP3426055.1"/>
    <property type="molecule type" value="Genomic_DNA"/>
</dbReference>
<gene>
    <name evidence="2" type="ORF">NBM05_08570</name>
</gene>
<dbReference type="Gene3D" id="3.30.70.920">
    <property type="match status" value="1"/>
</dbReference>
<proteinExistence type="predicted"/>
<evidence type="ECO:0000259" key="1">
    <source>
        <dbReference type="Pfam" id="PF01037"/>
    </source>
</evidence>